<evidence type="ECO:0000313" key="4">
    <source>
        <dbReference type="Proteomes" id="UP000441925"/>
    </source>
</evidence>
<keyword evidence="1" id="KW-0547">Nucleotide-binding</keyword>
<proteinExistence type="predicted"/>
<dbReference type="AlphaFoldDB" id="A0A6N7VEZ2"/>
<evidence type="ECO:0000313" key="3">
    <source>
        <dbReference type="EMBL" id="MSS77451.1"/>
    </source>
</evidence>
<evidence type="ECO:0000259" key="2">
    <source>
        <dbReference type="PROSITE" id="PS50975"/>
    </source>
</evidence>
<protein>
    <submittedName>
        <fullName evidence="3">ATP-grasp domain-containing protein</fullName>
    </submittedName>
</protein>
<dbReference type="Gene3D" id="3.30.470.20">
    <property type="entry name" value="ATP-grasp fold, B domain"/>
    <property type="match status" value="1"/>
</dbReference>
<reference evidence="3 4" key="1">
    <citation type="submission" date="2019-08" db="EMBL/GenBank/DDBJ databases">
        <title>In-depth cultivation of the pig gut microbiome towards novel bacterial diversity and tailored functional studies.</title>
        <authorList>
            <person name="Wylensek D."/>
            <person name="Hitch T.C.A."/>
            <person name="Clavel T."/>
        </authorList>
    </citation>
    <scope>NUCLEOTIDE SEQUENCE [LARGE SCALE GENOMIC DNA]</scope>
    <source>
        <strain evidence="3 4">WCA-380-WT-2B</strain>
    </source>
</reference>
<comment type="caution">
    <text evidence="3">The sequence shown here is derived from an EMBL/GenBank/DDBJ whole genome shotgun (WGS) entry which is preliminary data.</text>
</comment>
<dbReference type="InterPro" id="IPR011761">
    <property type="entry name" value="ATP-grasp"/>
</dbReference>
<feature type="domain" description="ATP-grasp" evidence="2">
    <location>
        <begin position="122"/>
        <end position="317"/>
    </location>
</feature>
<evidence type="ECO:0000256" key="1">
    <source>
        <dbReference type="PROSITE-ProRule" id="PRU00409"/>
    </source>
</evidence>
<dbReference type="GO" id="GO:0046872">
    <property type="term" value="F:metal ion binding"/>
    <property type="evidence" value="ECO:0007669"/>
    <property type="project" value="InterPro"/>
</dbReference>
<dbReference type="GO" id="GO:0005524">
    <property type="term" value="F:ATP binding"/>
    <property type="evidence" value="ECO:0007669"/>
    <property type="project" value="UniProtKB-UniRule"/>
</dbReference>
<name>A0A6N7VEZ2_9FIRM</name>
<dbReference type="Proteomes" id="UP000441925">
    <property type="component" value="Unassembled WGS sequence"/>
</dbReference>
<dbReference type="SUPFAM" id="SSF56059">
    <property type="entry name" value="Glutathione synthetase ATP-binding domain-like"/>
    <property type="match status" value="1"/>
</dbReference>
<dbReference type="RefSeq" id="WP_154539601.1">
    <property type="nucleotide sequence ID" value="NZ_JAXDSU010000022.1"/>
</dbReference>
<sequence>MKEVRALVLGTDDNSYSVARSYFEAFNKKAVTVGSGILNVYRNTKISTLTYKKGFSSHDDQFVTMLNEEAKKYPDTIFIIFAPNEIYLNILCKNLDRLDFDCKAAYPFGRIYKELFYKSKFYEYLDKIGVRYPKTEIIRKDNIESLSLEGHIFMKPDDFPALYALDFEKKQKGYDISSKEEAIKVLKEIYKAGYEGEMIVQEYVNGGDGSEYSLNGYRSTKGETSMVLARNLISDKRVLTVGNHLVQVDADNEKMREIAKYIVDKLAYVGLFNLDFKMDSNTGEIFVLEMNQRQGRTFYYSTLAGVNLIELAINDLGYGKSELVEPSKKFRLIKLSEKCLEEHMDKSLLDEFNDKERVINTANPNIMEYDNSFERKIILKRHIRKSEKEIFG</sequence>
<keyword evidence="1" id="KW-0067">ATP-binding</keyword>
<gene>
    <name evidence="3" type="ORF">FYJ26_03365</name>
</gene>
<dbReference type="Pfam" id="PF15632">
    <property type="entry name" value="ATPgrasp_Ter"/>
    <property type="match status" value="1"/>
</dbReference>
<accession>A0A6N7VEZ2</accession>
<organism evidence="3 4">
    <name type="scientific">Anaerococcus porci</name>
    <dbReference type="NCBI Taxonomy" id="2652269"/>
    <lineage>
        <taxon>Bacteria</taxon>
        <taxon>Bacillati</taxon>
        <taxon>Bacillota</taxon>
        <taxon>Tissierellia</taxon>
        <taxon>Tissierellales</taxon>
        <taxon>Peptoniphilaceae</taxon>
        <taxon>Anaerococcus</taxon>
    </lineage>
</organism>
<keyword evidence="4" id="KW-1185">Reference proteome</keyword>
<dbReference type="EMBL" id="VULQ01000003">
    <property type="protein sequence ID" value="MSS77451.1"/>
    <property type="molecule type" value="Genomic_DNA"/>
</dbReference>
<dbReference type="PROSITE" id="PS50975">
    <property type="entry name" value="ATP_GRASP"/>
    <property type="match status" value="1"/>
</dbReference>